<accession>A0AAX2JE64</accession>
<dbReference type="Proteomes" id="UP000249008">
    <property type="component" value="Chromosome 1"/>
</dbReference>
<dbReference type="CDD" id="cd05569">
    <property type="entry name" value="PTS_IIB_fructose"/>
    <property type="match status" value="1"/>
</dbReference>
<keyword evidence="2" id="KW-0597">Phosphoprotein</keyword>
<evidence type="ECO:0000256" key="2">
    <source>
        <dbReference type="ARBA" id="ARBA00022553"/>
    </source>
</evidence>
<keyword evidence="1" id="KW-0813">Transport</keyword>
<evidence type="ECO:0000256" key="1">
    <source>
        <dbReference type="ARBA" id="ARBA00022448"/>
    </source>
</evidence>
<dbReference type="SUPFAM" id="SSF52794">
    <property type="entry name" value="PTS system IIB component-like"/>
    <property type="match status" value="1"/>
</dbReference>
<keyword evidence="4" id="KW-0808">Transferase</keyword>
<dbReference type="PANTHER" id="PTHR30505">
    <property type="entry name" value="FRUCTOSE-LIKE PERMEASE"/>
    <property type="match status" value="1"/>
</dbReference>
<organism evidence="8 9">
    <name type="scientific">Fusobacterium ulcerans</name>
    <dbReference type="NCBI Taxonomy" id="861"/>
    <lineage>
        <taxon>Bacteria</taxon>
        <taxon>Fusobacteriati</taxon>
        <taxon>Fusobacteriota</taxon>
        <taxon>Fusobacteriia</taxon>
        <taxon>Fusobacteriales</taxon>
        <taxon>Fusobacteriaceae</taxon>
        <taxon>Fusobacterium</taxon>
    </lineage>
</organism>
<evidence type="ECO:0000256" key="4">
    <source>
        <dbReference type="ARBA" id="ARBA00022679"/>
    </source>
</evidence>
<dbReference type="AlphaFoldDB" id="A0AAX2JE64"/>
<dbReference type="GO" id="GO:0090563">
    <property type="term" value="F:protein-phosphocysteine-sugar phosphotransferase activity"/>
    <property type="evidence" value="ECO:0007669"/>
    <property type="project" value="TreeGrafter"/>
</dbReference>
<keyword evidence="6" id="KW-0418">Kinase</keyword>
<evidence type="ECO:0000256" key="5">
    <source>
        <dbReference type="ARBA" id="ARBA00022683"/>
    </source>
</evidence>
<dbReference type="FunFam" id="3.40.50.2300:FF:000014">
    <property type="entry name" value="PTS system fructose-like transporter subunit IIB"/>
    <property type="match status" value="1"/>
</dbReference>
<dbReference type="InterPro" id="IPR013011">
    <property type="entry name" value="PTS_EIIB_2"/>
</dbReference>
<dbReference type="Pfam" id="PF02302">
    <property type="entry name" value="PTS_IIB"/>
    <property type="match status" value="1"/>
</dbReference>
<dbReference type="InterPro" id="IPR003501">
    <property type="entry name" value="PTS_EIIB_2/3"/>
</dbReference>
<dbReference type="Gene3D" id="3.40.50.2300">
    <property type="match status" value="1"/>
</dbReference>
<evidence type="ECO:0000256" key="6">
    <source>
        <dbReference type="ARBA" id="ARBA00022777"/>
    </source>
</evidence>
<keyword evidence="5" id="KW-0598">Phosphotransferase system</keyword>
<dbReference type="GO" id="GO:0022877">
    <property type="term" value="F:protein-N(PI)-phosphohistidine-fructose phosphotransferase system transporter activity"/>
    <property type="evidence" value="ECO:0007669"/>
    <property type="project" value="InterPro"/>
</dbReference>
<proteinExistence type="predicted"/>
<dbReference type="NCBIfam" id="NF007783">
    <property type="entry name" value="PRK10474.1"/>
    <property type="match status" value="1"/>
</dbReference>
<dbReference type="PANTHER" id="PTHR30505:SF0">
    <property type="entry name" value="FRUCTOSE-LIKE PTS SYSTEM EIIBC COMPONENT-RELATED"/>
    <property type="match status" value="1"/>
</dbReference>
<dbReference type="InterPro" id="IPR003353">
    <property type="entry name" value="PTS_IIB_fruc"/>
</dbReference>
<feature type="domain" description="PTS EIIB type-2" evidence="7">
    <location>
        <begin position="1"/>
        <end position="99"/>
    </location>
</feature>
<evidence type="ECO:0000259" key="7">
    <source>
        <dbReference type="PROSITE" id="PS51099"/>
    </source>
</evidence>
<dbReference type="GO" id="GO:0009401">
    <property type="term" value="P:phosphoenolpyruvate-dependent sugar phosphotransferase system"/>
    <property type="evidence" value="ECO:0007669"/>
    <property type="project" value="UniProtKB-KW"/>
</dbReference>
<dbReference type="GeneID" id="78453516"/>
<protein>
    <submittedName>
        <fullName evidence="8">EIIBCA-Man</fullName>
    </submittedName>
</protein>
<dbReference type="PROSITE" id="PS51099">
    <property type="entry name" value="PTS_EIIB_TYPE_2"/>
    <property type="match status" value="1"/>
</dbReference>
<dbReference type="InterPro" id="IPR050864">
    <property type="entry name" value="Bacterial_PTS_Sugar_Transport"/>
</dbReference>
<evidence type="ECO:0000256" key="3">
    <source>
        <dbReference type="ARBA" id="ARBA00022597"/>
    </source>
</evidence>
<dbReference type="GO" id="GO:0016301">
    <property type="term" value="F:kinase activity"/>
    <property type="evidence" value="ECO:0007669"/>
    <property type="project" value="UniProtKB-KW"/>
</dbReference>
<dbReference type="NCBIfam" id="TIGR00829">
    <property type="entry name" value="FRU"/>
    <property type="match status" value="1"/>
</dbReference>
<reference evidence="8 9" key="1">
    <citation type="submission" date="2018-06" db="EMBL/GenBank/DDBJ databases">
        <authorList>
            <consortium name="Pathogen Informatics"/>
            <person name="Doyle S."/>
        </authorList>
    </citation>
    <scope>NUCLEOTIDE SEQUENCE [LARGE SCALE GENOMIC DNA]</scope>
    <source>
        <strain evidence="8 9">NCTC12112</strain>
    </source>
</reference>
<dbReference type="InterPro" id="IPR036095">
    <property type="entry name" value="PTS_EIIB-like_sf"/>
</dbReference>
<dbReference type="RefSeq" id="WP_040490879.1">
    <property type="nucleotide sequence ID" value="NZ_CABKNW010000005.1"/>
</dbReference>
<dbReference type="KEGG" id="ful:C4N20_01760"/>
<dbReference type="EMBL" id="LS483487">
    <property type="protein sequence ID" value="SQJ08377.1"/>
    <property type="molecule type" value="Genomic_DNA"/>
</dbReference>
<keyword evidence="3" id="KW-0762">Sugar transport</keyword>
<name>A0AAX2JE64_9FUSO</name>
<evidence type="ECO:0000313" key="9">
    <source>
        <dbReference type="Proteomes" id="UP000249008"/>
    </source>
</evidence>
<gene>
    <name evidence="8" type="primary">manP_4</name>
    <name evidence="8" type="ORF">NCTC12112_02229</name>
</gene>
<evidence type="ECO:0000313" key="8">
    <source>
        <dbReference type="EMBL" id="SQJ08377.1"/>
    </source>
</evidence>
<dbReference type="GO" id="GO:0005886">
    <property type="term" value="C:plasma membrane"/>
    <property type="evidence" value="ECO:0007669"/>
    <property type="project" value="TreeGrafter"/>
</dbReference>
<sequence length="105" mass="11414">MKIVAVTACPSGVAHTYMAAEALKKAGEKLGVEIKVETQGGIGIENVITEADLTNTDYVVLTKEVAIKNEERFKGKKIVRVKIADAVKKAEDIVKKLIEHHNSNN</sequence>